<dbReference type="GO" id="GO:0016301">
    <property type="term" value="F:kinase activity"/>
    <property type="evidence" value="ECO:0007669"/>
    <property type="project" value="UniProtKB-KW"/>
</dbReference>
<accession>A0A1M6H6J5</accession>
<keyword evidence="8" id="KW-0289">Folate biosynthesis</keyword>
<protein>
    <recommendedName>
        <fullName evidence="3">2-amino-4-hydroxy-6-hydroxymethyldihydropteridine diphosphokinase</fullName>
        <ecNumber evidence="3">2.7.6.3</ecNumber>
    </recommendedName>
</protein>
<dbReference type="SUPFAM" id="SSF55083">
    <property type="entry name" value="6-hydroxymethyl-7,8-dihydropterin pyrophosphokinase, HPPK"/>
    <property type="match status" value="1"/>
</dbReference>
<evidence type="ECO:0000256" key="7">
    <source>
        <dbReference type="ARBA" id="ARBA00022840"/>
    </source>
</evidence>
<dbReference type="PANTHER" id="PTHR43071:SF1">
    <property type="entry name" value="2-AMINO-4-HYDROXY-6-HYDROXYMETHYLDIHYDROPTERIDINE PYROPHOSPHOKINASE"/>
    <property type="match status" value="1"/>
</dbReference>
<dbReference type="PROSITE" id="PS00794">
    <property type="entry name" value="HPPK"/>
    <property type="match status" value="1"/>
</dbReference>
<keyword evidence="4" id="KW-0808">Transferase</keyword>
<reference evidence="11" key="1">
    <citation type="submission" date="2016-11" db="EMBL/GenBank/DDBJ databases">
        <authorList>
            <person name="Varghese N."/>
            <person name="Submissions S."/>
        </authorList>
    </citation>
    <scope>NUCLEOTIDE SEQUENCE [LARGE SCALE GENOMIC DNA]</scope>
    <source>
        <strain evidence="11">DSM 17957</strain>
    </source>
</reference>
<organism evidence="10 11">
    <name type="scientific">Geosporobacter subterraneus DSM 17957</name>
    <dbReference type="NCBI Taxonomy" id="1121919"/>
    <lineage>
        <taxon>Bacteria</taxon>
        <taxon>Bacillati</taxon>
        <taxon>Bacillota</taxon>
        <taxon>Clostridia</taxon>
        <taxon>Peptostreptococcales</taxon>
        <taxon>Thermotaleaceae</taxon>
        <taxon>Geosporobacter</taxon>
    </lineage>
</organism>
<keyword evidence="7" id="KW-0067">ATP-binding</keyword>
<dbReference type="GO" id="GO:0003848">
    <property type="term" value="F:2-amino-4-hydroxy-6-hydroxymethyldihydropteridine diphosphokinase activity"/>
    <property type="evidence" value="ECO:0007669"/>
    <property type="project" value="UniProtKB-EC"/>
</dbReference>
<evidence type="ECO:0000313" key="11">
    <source>
        <dbReference type="Proteomes" id="UP000184536"/>
    </source>
</evidence>
<evidence type="ECO:0000313" key="10">
    <source>
        <dbReference type="EMBL" id="SHJ17792.1"/>
    </source>
</evidence>
<keyword evidence="6 10" id="KW-0418">Kinase</keyword>
<dbReference type="GO" id="GO:0046654">
    <property type="term" value="P:tetrahydrofolate biosynthetic process"/>
    <property type="evidence" value="ECO:0007669"/>
    <property type="project" value="UniProtKB-UniPathway"/>
</dbReference>
<proteinExistence type="predicted"/>
<dbReference type="Pfam" id="PF01288">
    <property type="entry name" value="HPPK"/>
    <property type="match status" value="1"/>
</dbReference>
<dbReference type="Proteomes" id="UP000184536">
    <property type="component" value="Unassembled WGS sequence"/>
</dbReference>
<evidence type="ECO:0000256" key="3">
    <source>
        <dbReference type="ARBA" id="ARBA00013253"/>
    </source>
</evidence>
<feature type="domain" description="7,8-dihydro-6-hydroxymethylpterin-pyrophosphokinase" evidence="9">
    <location>
        <begin position="88"/>
        <end position="99"/>
    </location>
</feature>
<dbReference type="Gene3D" id="3.30.70.560">
    <property type="entry name" value="7,8-Dihydro-6-hydroxymethylpterin-pyrophosphokinase HPPK"/>
    <property type="match status" value="1"/>
</dbReference>
<dbReference type="InterPro" id="IPR000550">
    <property type="entry name" value="Hppk"/>
</dbReference>
<dbReference type="GO" id="GO:0005524">
    <property type="term" value="F:ATP binding"/>
    <property type="evidence" value="ECO:0007669"/>
    <property type="project" value="UniProtKB-KW"/>
</dbReference>
<evidence type="ECO:0000256" key="1">
    <source>
        <dbReference type="ARBA" id="ARBA00000198"/>
    </source>
</evidence>
<dbReference type="GO" id="GO:0046656">
    <property type="term" value="P:folic acid biosynthetic process"/>
    <property type="evidence" value="ECO:0007669"/>
    <property type="project" value="UniProtKB-KW"/>
</dbReference>
<dbReference type="OrthoDB" id="9808041at2"/>
<comment type="catalytic activity">
    <reaction evidence="1">
        <text>6-hydroxymethyl-7,8-dihydropterin + ATP = (7,8-dihydropterin-6-yl)methyl diphosphate + AMP + H(+)</text>
        <dbReference type="Rhea" id="RHEA:11412"/>
        <dbReference type="ChEBI" id="CHEBI:15378"/>
        <dbReference type="ChEBI" id="CHEBI:30616"/>
        <dbReference type="ChEBI" id="CHEBI:44841"/>
        <dbReference type="ChEBI" id="CHEBI:72950"/>
        <dbReference type="ChEBI" id="CHEBI:456215"/>
        <dbReference type="EC" id="2.7.6.3"/>
    </reaction>
</comment>
<dbReference type="CDD" id="cd00483">
    <property type="entry name" value="HPPK"/>
    <property type="match status" value="1"/>
</dbReference>
<dbReference type="PANTHER" id="PTHR43071">
    <property type="entry name" value="2-AMINO-4-HYDROXY-6-HYDROXYMETHYLDIHYDROPTERIDINE PYROPHOSPHOKINASE"/>
    <property type="match status" value="1"/>
</dbReference>
<evidence type="ECO:0000256" key="8">
    <source>
        <dbReference type="ARBA" id="ARBA00022909"/>
    </source>
</evidence>
<evidence type="ECO:0000259" key="9">
    <source>
        <dbReference type="PROSITE" id="PS00794"/>
    </source>
</evidence>
<evidence type="ECO:0000256" key="6">
    <source>
        <dbReference type="ARBA" id="ARBA00022777"/>
    </source>
</evidence>
<comment type="pathway">
    <text evidence="2">Cofactor biosynthesis; tetrahydrofolate biosynthesis; 2-amino-4-hydroxy-6-hydroxymethyl-7,8-dihydropteridine diphosphate from 7,8-dihydroneopterin triphosphate: step 4/4.</text>
</comment>
<dbReference type="EC" id="2.7.6.3" evidence="3"/>
<dbReference type="STRING" id="1121919.SAMN02745975_01459"/>
<gene>
    <name evidence="10" type="ORF">SAMN02745975_01459</name>
</gene>
<dbReference type="AlphaFoldDB" id="A0A1M6H6J5"/>
<dbReference type="InterPro" id="IPR035907">
    <property type="entry name" value="Hppk_sf"/>
</dbReference>
<evidence type="ECO:0000256" key="2">
    <source>
        <dbReference type="ARBA" id="ARBA00005051"/>
    </source>
</evidence>
<dbReference type="UniPathway" id="UPA00077">
    <property type="reaction ID" value="UER00155"/>
</dbReference>
<sequence>MAKAYLGLGSNIGNKREYIDAALELLREHKDIQITHSSSYYETDPVGYLDQDSFLNIVAAIETNLDPKALLSYCNEIEQKLKRKREIRWGPRTIDIDILLYENYTSQDEYLTIPHPRMCERSFVMIPLYEIAKDISIFGHSIGDIVEKLGQEGIRKIAYE</sequence>
<dbReference type="NCBIfam" id="TIGR01498">
    <property type="entry name" value="folK"/>
    <property type="match status" value="1"/>
</dbReference>
<evidence type="ECO:0000256" key="4">
    <source>
        <dbReference type="ARBA" id="ARBA00022679"/>
    </source>
</evidence>
<dbReference type="RefSeq" id="WP_110940683.1">
    <property type="nucleotide sequence ID" value="NZ_FQZV01000016.1"/>
</dbReference>
<name>A0A1M6H6J5_9FIRM</name>
<evidence type="ECO:0000256" key="5">
    <source>
        <dbReference type="ARBA" id="ARBA00022741"/>
    </source>
</evidence>
<keyword evidence="11" id="KW-1185">Reference proteome</keyword>
<keyword evidence="5" id="KW-0547">Nucleotide-binding</keyword>
<dbReference type="EMBL" id="FQZV01000016">
    <property type="protein sequence ID" value="SHJ17792.1"/>
    <property type="molecule type" value="Genomic_DNA"/>
</dbReference>